<keyword evidence="7 8" id="KW-0472">Membrane</keyword>
<dbReference type="Proteomes" id="UP000281192">
    <property type="component" value="Chromosome"/>
</dbReference>
<evidence type="ECO:0000256" key="4">
    <source>
        <dbReference type="ARBA" id="ARBA00022692"/>
    </source>
</evidence>
<evidence type="ECO:0000256" key="6">
    <source>
        <dbReference type="ARBA" id="ARBA00023026"/>
    </source>
</evidence>
<evidence type="ECO:0000313" key="11">
    <source>
        <dbReference type="Proteomes" id="UP000234483"/>
    </source>
</evidence>
<comment type="subcellular location">
    <subcellularLocation>
        <location evidence="1">Cell membrane</location>
        <topology evidence="1">Multi-pass membrane protein</topology>
    </subcellularLocation>
</comment>
<reference evidence="9 12" key="2">
    <citation type="submission" date="2018-01" db="EMBL/GenBank/DDBJ databases">
        <title>Complete genome sequence of Caulobacter flavus RHGG3.</title>
        <authorList>
            <person name="Yang E."/>
        </authorList>
    </citation>
    <scope>NUCLEOTIDE SEQUENCE [LARGE SCALE GENOMIC DNA]</scope>
    <source>
        <strain evidence="9 12">RHGG3</strain>
    </source>
</reference>
<dbReference type="PANTHER" id="PTHR34040:SF7">
    <property type="entry name" value="SURFACE PRESENTATION OF ANTIGENS PROTEIN SPAQ"/>
    <property type="match status" value="1"/>
</dbReference>
<evidence type="ECO:0000256" key="1">
    <source>
        <dbReference type="ARBA" id="ARBA00004651"/>
    </source>
</evidence>
<dbReference type="InterPro" id="IPR002191">
    <property type="entry name" value="Bac_export_3"/>
</dbReference>
<dbReference type="PIRSF" id="PIRSF004669">
    <property type="entry name" value="FliQ"/>
    <property type="match status" value="1"/>
</dbReference>
<dbReference type="PRINTS" id="PR00952">
    <property type="entry name" value="TYPE3IMQPROT"/>
</dbReference>
<keyword evidence="6" id="KW-0843">Virulence</keyword>
<dbReference type="KEGG" id="cfh:C1707_15730"/>
<keyword evidence="3" id="KW-1003">Cell membrane</keyword>
<dbReference type="PANTHER" id="PTHR34040">
    <property type="entry name" value="FLAGELLAR BIOSYNTHETIC PROTEIN FLIQ"/>
    <property type="match status" value="1"/>
</dbReference>
<proteinExistence type="inferred from homology"/>
<name>A0A2N5CX84_9CAUL</name>
<comment type="similarity">
    <text evidence="2">Belongs to the FliQ/MopD/SpaQ family.</text>
</comment>
<feature type="transmembrane region" description="Helical" evidence="8">
    <location>
        <begin position="51"/>
        <end position="74"/>
    </location>
</feature>
<evidence type="ECO:0000256" key="2">
    <source>
        <dbReference type="ARBA" id="ARBA00006156"/>
    </source>
</evidence>
<dbReference type="EMBL" id="CP026100">
    <property type="protein sequence ID" value="AYV47592.1"/>
    <property type="molecule type" value="Genomic_DNA"/>
</dbReference>
<gene>
    <name evidence="9" type="ORF">C1707_15730</name>
    <name evidence="10" type="ORF">CFHF_06730</name>
</gene>
<feature type="transmembrane region" description="Helical" evidence="8">
    <location>
        <begin position="12"/>
        <end position="39"/>
    </location>
</feature>
<dbReference type="GO" id="GO:0009306">
    <property type="term" value="P:protein secretion"/>
    <property type="evidence" value="ECO:0007669"/>
    <property type="project" value="InterPro"/>
</dbReference>
<dbReference type="InterPro" id="IPR006306">
    <property type="entry name" value="T3SS_HrpO"/>
</dbReference>
<protein>
    <submittedName>
        <fullName evidence="10">EscS/YscS/HrcS family type III secretion system export apparatus protein</fullName>
    </submittedName>
</protein>
<dbReference type="Proteomes" id="UP000234483">
    <property type="component" value="Unassembled WGS sequence"/>
</dbReference>
<evidence type="ECO:0000313" key="9">
    <source>
        <dbReference type="EMBL" id="AYV47592.1"/>
    </source>
</evidence>
<evidence type="ECO:0000256" key="3">
    <source>
        <dbReference type="ARBA" id="ARBA00022475"/>
    </source>
</evidence>
<keyword evidence="4 8" id="KW-0812">Transmembrane</keyword>
<keyword evidence="12" id="KW-1185">Reference proteome</keyword>
<keyword evidence="5 8" id="KW-1133">Transmembrane helix</keyword>
<sequence length="90" mass="9857">MLNAQAIELVNQALWLVLILSAPPIVAASLVGLFVAVIQSATQLQEQTLQYAAKFFAIVLTIFVTASLLGGTLYRFGDRVFTEFPAMVRR</sequence>
<evidence type="ECO:0000256" key="7">
    <source>
        <dbReference type="ARBA" id="ARBA00023136"/>
    </source>
</evidence>
<dbReference type="GO" id="GO:0005886">
    <property type="term" value="C:plasma membrane"/>
    <property type="evidence" value="ECO:0007669"/>
    <property type="project" value="UniProtKB-SubCell"/>
</dbReference>
<evidence type="ECO:0000313" key="10">
    <source>
        <dbReference type="EMBL" id="PLR18433.1"/>
    </source>
</evidence>
<dbReference type="AlphaFoldDB" id="A0A2N5CX84"/>
<evidence type="ECO:0000256" key="5">
    <source>
        <dbReference type="ARBA" id="ARBA00022989"/>
    </source>
</evidence>
<dbReference type="EMBL" id="PJRQ01000011">
    <property type="protein sequence ID" value="PLR18433.1"/>
    <property type="molecule type" value="Genomic_DNA"/>
</dbReference>
<evidence type="ECO:0000313" key="12">
    <source>
        <dbReference type="Proteomes" id="UP000281192"/>
    </source>
</evidence>
<dbReference type="Pfam" id="PF01313">
    <property type="entry name" value="Bac_export_3"/>
    <property type="match status" value="1"/>
</dbReference>
<dbReference type="RefSeq" id="WP_058348272.1">
    <property type="nucleotide sequence ID" value="NZ_CP026100.1"/>
</dbReference>
<dbReference type="OrthoDB" id="9806440at2"/>
<reference evidence="10 11" key="1">
    <citation type="submission" date="2017-12" db="EMBL/GenBank/DDBJ databases">
        <title>The genome sequence of Caulobacter flavus CGMCC1 15093.</title>
        <authorList>
            <person name="Gao J."/>
            <person name="Mao X."/>
            <person name="Sun J."/>
        </authorList>
    </citation>
    <scope>NUCLEOTIDE SEQUENCE [LARGE SCALE GENOMIC DNA]</scope>
    <source>
        <strain evidence="10 11">CGMCC1 15093</strain>
    </source>
</reference>
<dbReference type="NCBIfam" id="TIGR01403">
    <property type="entry name" value="fliQ_rel_III"/>
    <property type="match status" value="1"/>
</dbReference>
<evidence type="ECO:0000256" key="8">
    <source>
        <dbReference type="SAM" id="Phobius"/>
    </source>
</evidence>
<organism evidence="10 11">
    <name type="scientific">Caulobacter flavus</name>
    <dbReference type="NCBI Taxonomy" id="1679497"/>
    <lineage>
        <taxon>Bacteria</taxon>
        <taxon>Pseudomonadati</taxon>
        <taxon>Pseudomonadota</taxon>
        <taxon>Alphaproteobacteria</taxon>
        <taxon>Caulobacterales</taxon>
        <taxon>Caulobacteraceae</taxon>
        <taxon>Caulobacter</taxon>
    </lineage>
</organism>
<accession>A0A2N5CX84</accession>